<evidence type="ECO:0000313" key="3">
    <source>
        <dbReference type="EMBL" id="CCE98477.1"/>
    </source>
</evidence>
<dbReference type="KEGG" id="sfh:SFHH103_03986"/>
<dbReference type="Proteomes" id="UP000007735">
    <property type="component" value="Plasmid pSfHH103a"/>
</dbReference>
<dbReference type="EMBL" id="HE616891">
    <property type="protein sequence ID" value="CCE98477.1"/>
    <property type="molecule type" value="Genomic_DNA"/>
</dbReference>
<feature type="domain" description="Ribbon-helix-helix protein CopG" evidence="2">
    <location>
        <begin position="32"/>
        <end position="67"/>
    </location>
</feature>
<dbReference type="GO" id="GO:0006355">
    <property type="term" value="P:regulation of DNA-templated transcription"/>
    <property type="evidence" value="ECO:0007669"/>
    <property type="project" value="InterPro"/>
</dbReference>
<evidence type="ECO:0000259" key="2">
    <source>
        <dbReference type="Pfam" id="PF01402"/>
    </source>
</evidence>
<dbReference type="RefSeq" id="WP_014330841.1">
    <property type="nucleotide sequence ID" value="NC_016813.1"/>
</dbReference>
<feature type="compositionally biased region" description="Basic and acidic residues" evidence="1">
    <location>
        <begin position="1"/>
        <end position="17"/>
    </location>
</feature>
<dbReference type="Pfam" id="PF01402">
    <property type="entry name" value="RHH_1"/>
    <property type="match status" value="1"/>
</dbReference>
<protein>
    <recommendedName>
        <fullName evidence="2">Ribbon-helix-helix protein CopG domain-containing protein</fullName>
    </recommendedName>
</protein>
<evidence type="ECO:0000313" key="4">
    <source>
        <dbReference type="Proteomes" id="UP000007735"/>
    </source>
</evidence>
<dbReference type="AlphaFoldDB" id="G9ABP8"/>
<sequence length="70" mass="7775">MNRTKPADSTKRVSALRERRRAAGVSTLATPLPVELIAEIDRIKEARGVASRAPIIEEAVRLLIEKQQRA</sequence>
<gene>
    <name evidence="3" type="ordered locus">SFHH103_03986</name>
</gene>
<dbReference type="InterPro" id="IPR002145">
    <property type="entry name" value="CopG"/>
</dbReference>
<dbReference type="HOGENOM" id="CLU_2755061_0_0_5"/>
<geneLocation type="plasmid" evidence="3 4">
    <name>pSfHH103a</name>
</geneLocation>
<proteinExistence type="predicted"/>
<name>G9ABP8_SINF1</name>
<organism evidence="3 4">
    <name type="scientific">Sinorhizobium fredii (strain HH103)</name>
    <dbReference type="NCBI Taxonomy" id="1117943"/>
    <lineage>
        <taxon>Bacteria</taxon>
        <taxon>Pseudomonadati</taxon>
        <taxon>Pseudomonadota</taxon>
        <taxon>Alphaproteobacteria</taxon>
        <taxon>Hyphomicrobiales</taxon>
        <taxon>Rhizobiaceae</taxon>
        <taxon>Sinorhizobium/Ensifer group</taxon>
        <taxon>Sinorhizobium</taxon>
    </lineage>
</organism>
<feature type="region of interest" description="Disordered" evidence="1">
    <location>
        <begin position="1"/>
        <end position="23"/>
    </location>
</feature>
<evidence type="ECO:0000256" key="1">
    <source>
        <dbReference type="SAM" id="MobiDB-lite"/>
    </source>
</evidence>
<accession>G9ABP8</accession>
<keyword evidence="3" id="KW-0614">Plasmid</keyword>
<reference evidence="3 4" key="1">
    <citation type="journal article" date="2012" name="J. Bacteriol.">
        <title>Genome sequence of the soybean symbiont Sinorhizobium fredii HH103.</title>
        <authorList>
            <person name="Weidner S."/>
            <person name="Becker A."/>
            <person name="Bonilla I."/>
            <person name="Jaenicke S."/>
            <person name="Lloret J."/>
            <person name="Margaret I."/>
            <person name="Puhler A."/>
            <person name="Ruiz-Sainz J.E."/>
            <person name="Schneiker-Bekel S."/>
            <person name="Szczepanowski R."/>
            <person name="Vinardell J.M."/>
            <person name="Zehner S."/>
            <person name="Gottfert M."/>
        </authorList>
    </citation>
    <scope>NUCLEOTIDE SEQUENCE [LARGE SCALE GENOMIC DNA]</scope>
    <source>
        <strain evidence="3 4">HH103</strain>
        <plasmid evidence="4">pSfHH103a</plasmid>
    </source>
</reference>